<keyword evidence="2" id="KW-0378">Hydrolase</keyword>
<keyword evidence="5" id="KW-0121">Carboxypeptidase</keyword>
<evidence type="ECO:0000256" key="1">
    <source>
        <dbReference type="ARBA" id="ARBA00010233"/>
    </source>
</evidence>
<protein>
    <submittedName>
        <fullName evidence="5">Muramoyltetrapeptide carboxypeptidase LdcA (Peptidoglycan recycling)</fullName>
    </submittedName>
</protein>
<dbReference type="OrthoDB" id="55610at2157"/>
<dbReference type="GO" id="GO:0004180">
    <property type="term" value="F:carboxypeptidase activity"/>
    <property type="evidence" value="ECO:0007669"/>
    <property type="project" value="UniProtKB-KW"/>
</dbReference>
<sequence>MSEFVTPPSLQSDDELAVIAPSSGGAAEAPHILELGLERLESRLGVDVTVHPSARQSDSYLREHPAARAAAIHETFKDPDVGAVMATIGGDDQLRVLEHLDPAVLRENPTRFFGLSDNTNLSLYLYNHGIISYNGVSLLSEVATPGPFPEYTERYLRRALFEDSLGELEPTEQWFDMTEGWNQSKAEFAAAEPERHDTDGWTWAGSDDPVTGRLWGGCLSIVRWHLMTERYLPEPDRLDGAVLALETAETLPDADRVKWFLTAMGERELLGRFDGVMVGRPATESWFDRRDEDERKRYRQDQRETILSQLQRYNPDATVVFDVDFGHTNPGVAVPVGGRVTLGPGEGIVFE</sequence>
<evidence type="ECO:0000259" key="4">
    <source>
        <dbReference type="Pfam" id="PF17676"/>
    </source>
</evidence>
<dbReference type="InterPro" id="IPR040921">
    <property type="entry name" value="Peptidase_S66C"/>
</dbReference>
<dbReference type="Pfam" id="PF17676">
    <property type="entry name" value="Peptidase_S66C"/>
    <property type="match status" value="1"/>
</dbReference>
<dbReference type="RefSeq" id="WP_092702430.1">
    <property type="nucleotide sequence ID" value="NZ_FNFC01000008.1"/>
</dbReference>
<accession>A0A1G8WA44</accession>
<dbReference type="PANTHER" id="PTHR30237:SF4">
    <property type="entry name" value="LD-CARBOXYPEPTIDASE C-TERMINAL DOMAIN-CONTAINING PROTEIN"/>
    <property type="match status" value="1"/>
</dbReference>
<dbReference type="AlphaFoldDB" id="A0A1G8WA44"/>
<dbReference type="Gene3D" id="3.40.50.10740">
    <property type="entry name" value="Class I glutamine amidotransferase-like"/>
    <property type="match status" value="1"/>
</dbReference>
<dbReference type="STRING" id="890420.SAMN05216226_108130"/>
<dbReference type="Gene3D" id="3.50.30.60">
    <property type="entry name" value="LD-carboxypeptidase A C-terminal domain-like"/>
    <property type="match status" value="1"/>
</dbReference>
<dbReference type="EMBL" id="FNFC01000008">
    <property type="protein sequence ID" value="SDJ74440.1"/>
    <property type="molecule type" value="Genomic_DNA"/>
</dbReference>
<dbReference type="InterPro" id="IPR027478">
    <property type="entry name" value="LdcA_N"/>
</dbReference>
<name>A0A1G8WA44_9EURY</name>
<dbReference type="SUPFAM" id="SSF141986">
    <property type="entry name" value="LD-carboxypeptidase A C-terminal domain-like"/>
    <property type="match status" value="1"/>
</dbReference>
<keyword evidence="5" id="KW-0645">Protease</keyword>
<evidence type="ECO:0000259" key="3">
    <source>
        <dbReference type="Pfam" id="PF02016"/>
    </source>
</evidence>
<organism evidence="5 6">
    <name type="scientific">Halovenus aranensis</name>
    <dbReference type="NCBI Taxonomy" id="890420"/>
    <lineage>
        <taxon>Archaea</taxon>
        <taxon>Methanobacteriati</taxon>
        <taxon>Methanobacteriota</taxon>
        <taxon>Stenosarchaea group</taxon>
        <taxon>Halobacteria</taxon>
        <taxon>Halobacteriales</taxon>
        <taxon>Haloarculaceae</taxon>
        <taxon>Halovenus</taxon>
    </lineage>
</organism>
<evidence type="ECO:0000256" key="2">
    <source>
        <dbReference type="ARBA" id="ARBA00022801"/>
    </source>
</evidence>
<dbReference type="Pfam" id="PF02016">
    <property type="entry name" value="Peptidase_S66"/>
    <property type="match status" value="1"/>
</dbReference>
<feature type="domain" description="LD-carboxypeptidase C-terminal" evidence="4">
    <location>
        <begin position="211"/>
        <end position="342"/>
    </location>
</feature>
<dbReference type="CDD" id="cd07062">
    <property type="entry name" value="Peptidase_S66_mccF_like"/>
    <property type="match status" value="1"/>
</dbReference>
<dbReference type="InterPro" id="IPR040449">
    <property type="entry name" value="Peptidase_S66_N"/>
</dbReference>
<dbReference type="InterPro" id="IPR027461">
    <property type="entry name" value="Carboxypeptidase_A_C_sf"/>
</dbReference>
<dbReference type="SUPFAM" id="SSF52317">
    <property type="entry name" value="Class I glutamine amidotransferase-like"/>
    <property type="match status" value="1"/>
</dbReference>
<comment type="similarity">
    <text evidence="1">Belongs to the peptidase S66 family.</text>
</comment>
<evidence type="ECO:0000313" key="6">
    <source>
        <dbReference type="Proteomes" id="UP000198856"/>
    </source>
</evidence>
<proteinExistence type="inferred from homology"/>
<dbReference type="InterPro" id="IPR029062">
    <property type="entry name" value="Class_I_gatase-like"/>
</dbReference>
<dbReference type="PANTHER" id="PTHR30237">
    <property type="entry name" value="MURAMOYLTETRAPEPTIDE CARBOXYPEPTIDASE"/>
    <property type="match status" value="1"/>
</dbReference>
<gene>
    <name evidence="5" type="ORF">SAMN05216226_108130</name>
</gene>
<dbReference type="InterPro" id="IPR003507">
    <property type="entry name" value="S66_fam"/>
</dbReference>
<dbReference type="Proteomes" id="UP000198856">
    <property type="component" value="Unassembled WGS sequence"/>
</dbReference>
<reference evidence="5 6" key="1">
    <citation type="submission" date="2016-10" db="EMBL/GenBank/DDBJ databases">
        <authorList>
            <person name="de Groot N.N."/>
        </authorList>
    </citation>
    <scope>NUCLEOTIDE SEQUENCE [LARGE SCALE GENOMIC DNA]</scope>
    <source>
        <strain evidence="5 6">IBRC-M10015</strain>
    </source>
</reference>
<evidence type="ECO:0000313" key="5">
    <source>
        <dbReference type="EMBL" id="SDJ74440.1"/>
    </source>
</evidence>
<feature type="domain" description="LD-carboxypeptidase N-terminal" evidence="3">
    <location>
        <begin position="17"/>
        <end position="135"/>
    </location>
</feature>
<keyword evidence="6" id="KW-1185">Reference proteome</keyword>